<gene>
    <name evidence="1" type="ORF">F5891DRAFT_1254182</name>
</gene>
<keyword evidence="2" id="KW-1185">Reference proteome</keyword>
<reference evidence="1" key="1">
    <citation type="journal article" date="2020" name="New Phytol.">
        <title>Comparative genomics reveals dynamic genome evolution in host specialist ectomycorrhizal fungi.</title>
        <authorList>
            <person name="Lofgren L.A."/>
            <person name="Nguyen N.H."/>
            <person name="Vilgalys R."/>
            <person name="Ruytinx J."/>
            <person name="Liao H.L."/>
            <person name="Branco S."/>
            <person name="Kuo A."/>
            <person name="LaButti K."/>
            <person name="Lipzen A."/>
            <person name="Andreopoulos W."/>
            <person name="Pangilinan J."/>
            <person name="Riley R."/>
            <person name="Hundley H."/>
            <person name="Na H."/>
            <person name="Barry K."/>
            <person name="Grigoriev I.V."/>
            <person name="Stajich J.E."/>
            <person name="Kennedy P.G."/>
        </authorList>
    </citation>
    <scope>NUCLEOTIDE SEQUENCE</scope>
    <source>
        <strain evidence="1">FC203</strain>
    </source>
</reference>
<dbReference type="GeneID" id="64664246"/>
<comment type="caution">
    <text evidence="1">The sequence shown here is derived from an EMBL/GenBank/DDBJ whole genome shotgun (WGS) entry which is preliminary data.</text>
</comment>
<organism evidence="1 2">
    <name type="scientific">Suillus fuscotomentosus</name>
    <dbReference type="NCBI Taxonomy" id="1912939"/>
    <lineage>
        <taxon>Eukaryota</taxon>
        <taxon>Fungi</taxon>
        <taxon>Dikarya</taxon>
        <taxon>Basidiomycota</taxon>
        <taxon>Agaricomycotina</taxon>
        <taxon>Agaricomycetes</taxon>
        <taxon>Agaricomycetidae</taxon>
        <taxon>Boletales</taxon>
        <taxon>Suillineae</taxon>
        <taxon>Suillaceae</taxon>
        <taxon>Suillus</taxon>
    </lineage>
</organism>
<sequence length="237" mass="26117">MEVIIDTIVYRHFLIYTALPTTAASIPASPTSSTTKIATLISPAPDLSPLFSPLLSPFPPLLSPFLHPLLFLLSSPLSSPFLFSVLPLSHPLLSLIENITTKDTAQGAARVLTAMFETCVDKVEAMTLVLDNALERLEKAKNGEEESVDFLLIEKTRPVAGAAYATEKPEEVIHGEETFDVRELPFDTLGYRMSVSLPNPEIFLCNYTHELSRYSDARHVHLTTSCLADSLYIQLLS</sequence>
<evidence type="ECO:0000313" key="2">
    <source>
        <dbReference type="Proteomes" id="UP001195769"/>
    </source>
</evidence>
<dbReference type="Proteomes" id="UP001195769">
    <property type="component" value="Unassembled WGS sequence"/>
</dbReference>
<name>A0AAD4DVT3_9AGAM</name>
<dbReference type="AlphaFoldDB" id="A0AAD4DVT3"/>
<accession>A0AAD4DVT3</accession>
<proteinExistence type="predicted"/>
<evidence type="ECO:0000313" key="1">
    <source>
        <dbReference type="EMBL" id="KAG1895000.1"/>
    </source>
</evidence>
<protein>
    <submittedName>
        <fullName evidence="1">Uncharacterized protein</fullName>
    </submittedName>
</protein>
<dbReference type="RefSeq" id="XP_041220576.1">
    <property type="nucleotide sequence ID" value="XM_041369948.1"/>
</dbReference>
<dbReference type="EMBL" id="JABBWK010000072">
    <property type="protein sequence ID" value="KAG1895000.1"/>
    <property type="molecule type" value="Genomic_DNA"/>
</dbReference>